<dbReference type="AlphaFoldDB" id="A0A072UC71"/>
<sequence>MLVDKDGLWYRVLKARYGEEGGRLKEGGSHCSAWDGMDTLFWHDIWVGDIPLKIKFSRLYDLALNKESLVVDMMRILGADGEGGGMWRRRLLAWEEESVRECVVLFHNVVLQENVHDVWRWSLDPVHGYSVREAYCFLTNFGESMDRNQVDNIWYKKSLQRCFCLCGAFFAIEFQQKTTWFDGASFIMMMRHVCQVVGTQKRRHIFF</sequence>
<reference evidence="1 3" key="2">
    <citation type="journal article" date="2014" name="BMC Genomics">
        <title>An improved genome release (version Mt4.0) for the model legume Medicago truncatula.</title>
        <authorList>
            <person name="Tang H."/>
            <person name="Krishnakumar V."/>
            <person name="Bidwell S."/>
            <person name="Rosen B."/>
            <person name="Chan A."/>
            <person name="Zhou S."/>
            <person name="Gentzbittel L."/>
            <person name="Childs K.L."/>
            <person name="Yandell M."/>
            <person name="Gundlach H."/>
            <person name="Mayer K.F."/>
            <person name="Schwartz D.C."/>
            <person name="Town C.D."/>
        </authorList>
    </citation>
    <scope>GENOME REANNOTATION</scope>
    <source>
        <strain evidence="1">A17</strain>
        <strain evidence="2 3">cv. Jemalong A17</strain>
    </source>
</reference>
<accession>A0A072UC71</accession>
<proteinExistence type="predicted"/>
<dbReference type="Proteomes" id="UP000002051">
    <property type="component" value="Unassembled WGS sequence"/>
</dbReference>
<gene>
    <name evidence="1" type="ordered locus">MTR_7g081765</name>
</gene>
<dbReference type="HOGENOM" id="CLU_1328119_0_0_1"/>
<dbReference type="EMBL" id="CM001223">
    <property type="protein sequence ID" value="KEH23450.1"/>
    <property type="molecule type" value="Genomic_DNA"/>
</dbReference>
<evidence type="ECO:0000313" key="2">
    <source>
        <dbReference type="EnsemblPlants" id="KEH23450"/>
    </source>
</evidence>
<reference evidence="2" key="3">
    <citation type="submission" date="2015-04" db="UniProtKB">
        <authorList>
            <consortium name="EnsemblPlants"/>
        </authorList>
    </citation>
    <scope>IDENTIFICATION</scope>
    <source>
        <strain evidence="2">cv. Jemalong A17</strain>
    </source>
</reference>
<evidence type="ECO:0000313" key="1">
    <source>
        <dbReference type="EMBL" id="KEH23450.1"/>
    </source>
</evidence>
<name>A0A072UC71_MEDTR</name>
<dbReference type="PANTHER" id="PTHR36617">
    <property type="entry name" value="PROTEIN, PUTATIVE-RELATED"/>
    <property type="match status" value="1"/>
</dbReference>
<protein>
    <submittedName>
        <fullName evidence="1 2">Uncharacterized protein</fullName>
    </submittedName>
</protein>
<evidence type="ECO:0000313" key="3">
    <source>
        <dbReference type="Proteomes" id="UP000002051"/>
    </source>
</evidence>
<reference evidence="1 3" key="1">
    <citation type="journal article" date="2011" name="Nature">
        <title>The Medicago genome provides insight into the evolution of rhizobial symbioses.</title>
        <authorList>
            <person name="Young N.D."/>
            <person name="Debelle F."/>
            <person name="Oldroyd G.E."/>
            <person name="Geurts R."/>
            <person name="Cannon S.B."/>
            <person name="Udvardi M.K."/>
            <person name="Benedito V.A."/>
            <person name="Mayer K.F."/>
            <person name="Gouzy J."/>
            <person name="Schoof H."/>
            <person name="Van de Peer Y."/>
            <person name="Proost S."/>
            <person name="Cook D.R."/>
            <person name="Meyers B.C."/>
            <person name="Spannagl M."/>
            <person name="Cheung F."/>
            <person name="De Mita S."/>
            <person name="Krishnakumar V."/>
            <person name="Gundlach H."/>
            <person name="Zhou S."/>
            <person name="Mudge J."/>
            <person name="Bharti A.K."/>
            <person name="Murray J.D."/>
            <person name="Naoumkina M.A."/>
            <person name="Rosen B."/>
            <person name="Silverstein K.A."/>
            <person name="Tang H."/>
            <person name="Rombauts S."/>
            <person name="Zhao P.X."/>
            <person name="Zhou P."/>
            <person name="Barbe V."/>
            <person name="Bardou P."/>
            <person name="Bechner M."/>
            <person name="Bellec A."/>
            <person name="Berger A."/>
            <person name="Berges H."/>
            <person name="Bidwell S."/>
            <person name="Bisseling T."/>
            <person name="Choisne N."/>
            <person name="Couloux A."/>
            <person name="Denny R."/>
            <person name="Deshpande S."/>
            <person name="Dai X."/>
            <person name="Doyle J.J."/>
            <person name="Dudez A.M."/>
            <person name="Farmer A.D."/>
            <person name="Fouteau S."/>
            <person name="Franken C."/>
            <person name="Gibelin C."/>
            <person name="Gish J."/>
            <person name="Goldstein S."/>
            <person name="Gonzalez A.J."/>
            <person name="Green P.J."/>
            <person name="Hallab A."/>
            <person name="Hartog M."/>
            <person name="Hua A."/>
            <person name="Humphray S.J."/>
            <person name="Jeong D.H."/>
            <person name="Jing Y."/>
            <person name="Jocker A."/>
            <person name="Kenton S.M."/>
            <person name="Kim D.J."/>
            <person name="Klee K."/>
            <person name="Lai H."/>
            <person name="Lang C."/>
            <person name="Lin S."/>
            <person name="Macmil S.L."/>
            <person name="Magdelenat G."/>
            <person name="Matthews L."/>
            <person name="McCorrison J."/>
            <person name="Monaghan E.L."/>
            <person name="Mun J.H."/>
            <person name="Najar F.Z."/>
            <person name="Nicholson C."/>
            <person name="Noirot C."/>
            <person name="O'Bleness M."/>
            <person name="Paule C.R."/>
            <person name="Poulain J."/>
            <person name="Prion F."/>
            <person name="Qin B."/>
            <person name="Qu C."/>
            <person name="Retzel E.F."/>
            <person name="Riddle C."/>
            <person name="Sallet E."/>
            <person name="Samain S."/>
            <person name="Samson N."/>
            <person name="Sanders I."/>
            <person name="Saurat O."/>
            <person name="Scarpelli C."/>
            <person name="Schiex T."/>
            <person name="Segurens B."/>
            <person name="Severin A.J."/>
            <person name="Sherrier D.J."/>
            <person name="Shi R."/>
            <person name="Sims S."/>
            <person name="Singer S.R."/>
            <person name="Sinharoy S."/>
            <person name="Sterck L."/>
            <person name="Viollet A."/>
            <person name="Wang B.B."/>
            <person name="Wang K."/>
            <person name="Wang M."/>
            <person name="Wang X."/>
            <person name="Warfsmann J."/>
            <person name="Weissenbach J."/>
            <person name="White D.D."/>
            <person name="White J.D."/>
            <person name="Wiley G.B."/>
            <person name="Wincker P."/>
            <person name="Xing Y."/>
            <person name="Yang L."/>
            <person name="Yao Z."/>
            <person name="Ying F."/>
            <person name="Zhai J."/>
            <person name="Zhou L."/>
            <person name="Zuber A."/>
            <person name="Denarie J."/>
            <person name="Dixon R.A."/>
            <person name="May G.D."/>
            <person name="Schwartz D.C."/>
            <person name="Rogers J."/>
            <person name="Quetier F."/>
            <person name="Town C.D."/>
            <person name="Roe B.A."/>
        </authorList>
    </citation>
    <scope>NUCLEOTIDE SEQUENCE [LARGE SCALE GENOMIC DNA]</scope>
    <source>
        <strain evidence="1">A17</strain>
        <strain evidence="2 3">cv. Jemalong A17</strain>
    </source>
</reference>
<organism evidence="1 3">
    <name type="scientific">Medicago truncatula</name>
    <name type="common">Barrel medic</name>
    <name type="synonym">Medicago tribuloides</name>
    <dbReference type="NCBI Taxonomy" id="3880"/>
    <lineage>
        <taxon>Eukaryota</taxon>
        <taxon>Viridiplantae</taxon>
        <taxon>Streptophyta</taxon>
        <taxon>Embryophyta</taxon>
        <taxon>Tracheophyta</taxon>
        <taxon>Spermatophyta</taxon>
        <taxon>Magnoliopsida</taxon>
        <taxon>eudicotyledons</taxon>
        <taxon>Gunneridae</taxon>
        <taxon>Pentapetalae</taxon>
        <taxon>rosids</taxon>
        <taxon>fabids</taxon>
        <taxon>Fabales</taxon>
        <taxon>Fabaceae</taxon>
        <taxon>Papilionoideae</taxon>
        <taxon>50 kb inversion clade</taxon>
        <taxon>NPAAA clade</taxon>
        <taxon>Hologalegina</taxon>
        <taxon>IRL clade</taxon>
        <taxon>Trifolieae</taxon>
        <taxon>Medicago</taxon>
    </lineage>
</organism>
<keyword evidence="3" id="KW-1185">Reference proteome</keyword>
<dbReference type="PANTHER" id="PTHR36617:SF5">
    <property type="entry name" value="OS05G0421675 PROTEIN"/>
    <property type="match status" value="1"/>
</dbReference>
<dbReference type="EnsemblPlants" id="KEH23450">
    <property type="protein sequence ID" value="KEH23450"/>
    <property type="gene ID" value="MTR_7g081765"/>
</dbReference>